<organism evidence="19 20">
    <name type="scientific">Microtus ochrogaster</name>
    <name type="common">Prairie vole</name>
    <dbReference type="NCBI Taxonomy" id="79684"/>
    <lineage>
        <taxon>Eukaryota</taxon>
        <taxon>Metazoa</taxon>
        <taxon>Chordata</taxon>
        <taxon>Craniata</taxon>
        <taxon>Vertebrata</taxon>
        <taxon>Euteleostomi</taxon>
        <taxon>Mammalia</taxon>
        <taxon>Eutheria</taxon>
        <taxon>Euarchontoglires</taxon>
        <taxon>Glires</taxon>
        <taxon>Rodentia</taxon>
        <taxon>Myomorpha</taxon>
        <taxon>Muroidea</taxon>
        <taxon>Cricetidae</taxon>
        <taxon>Arvicolinae</taxon>
        <taxon>Microtus</taxon>
    </lineage>
</organism>
<evidence type="ECO:0000256" key="6">
    <source>
        <dbReference type="ARBA" id="ARBA00023157"/>
    </source>
</evidence>
<dbReference type="SUPFAM" id="SSF48619">
    <property type="entry name" value="Phospholipase A2, PLA2"/>
    <property type="match status" value="1"/>
</dbReference>
<evidence type="ECO:0000256" key="11">
    <source>
        <dbReference type="ARBA" id="ARBA00048221"/>
    </source>
</evidence>
<evidence type="ECO:0000256" key="2">
    <source>
        <dbReference type="ARBA" id="ARBA00007056"/>
    </source>
</evidence>
<feature type="domain" description="Phospholipase A2-like central" evidence="18">
    <location>
        <begin position="113"/>
        <end position="232"/>
    </location>
</feature>
<keyword evidence="19" id="KW-1185">Reference proteome</keyword>
<comment type="catalytic activity">
    <reaction evidence="11">
        <text>N-hexadecanoyl-1,2-di-(9Z-octadecenoyl)-sn-glycero-3-phosphoethanolamine + H2O = N-hexadecanoyl-1-(9Z-octadecenoyl)-sn-glycero-3-phosphoethanolamine + (9Z)-octadecenoate + H(+)</text>
        <dbReference type="Rhea" id="RHEA:45424"/>
        <dbReference type="ChEBI" id="CHEBI:15377"/>
        <dbReference type="ChEBI" id="CHEBI:15378"/>
        <dbReference type="ChEBI" id="CHEBI:30823"/>
        <dbReference type="ChEBI" id="CHEBI:78097"/>
        <dbReference type="ChEBI" id="CHEBI:85217"/>
    </reaction>
    <physiologicalReaction direction="left-to-right" evidence="11">
        <dbReference type="Rhea" id="RHEA:45425"/>
    </physiologicalReaction>
</comment>
<gene>
    <name evidence="20" type="primary">Pla2g1b</name>
</gene>
<evidence type="ECO:0000259" key="18">
    <source>
        <dbReference type="SMART" id="SM00085"/>
    </source>
</evidence>
<dbReference type="PANTHER" id="PTHR11716">
    <property type="entry name" value="PHOSPHOLIPASE A2 FAMILY MEMBER"/>
    <property type="match status" value="1"/>
</dbReference>
<comment type="similarity">
    <text evidence="2 15">Belongs to the phospholipase A2 family.</text>
</comment>
<evidence type="ECO:0000256" key="3">
    <source>
        <dbReference type="ARBA" id="ARBA00013278"/>
    </source>
</evidence>
<feature type="region of interest" description="Disordered" evidence="17">
    <location>
        <begin position="14"/>
        <end position="41"/>
    </location>
</feature>
<keyword evidence="16" id="KW-0443">Lipid metabolism</keyword>
<evidence type="ECO:0000256" key="7">
    <source>
        <dbReference type="ARBA" id="ARBA00023264"/>
    </source>
</evidence>
<evidence type="ECO:0000313" key="20">
    <source>
        <dbReference type="RefSeq" id="XP_013204620.1"/>
    </source>
</evidence>
<dbReference type="GeneID" id="101999825"/>
<dbReference type="Pfam" id="PF00068">
    <property type="entry name" value="Phospholip_A2_1"/>
    <property type="match status" value="1"/>
</dbReference>
<evidence type="ECO:0000256" key="5">
    <source>
        <dbReference type="ARBA" id="ARBA00022525"/>
    </source>
</evidence>
<evidence type="ECO:0000256" key="4">
    <source>
        <dbReference type="ARBA" id="ARBA00021721"/>
    </source>
</evidence>
<keyword evidence="5 16" id="KW-0964">Secreted</keyword>
<comment type="catalytic activity">
    <reaction evidence="16">
        <text>a 1,2-diacyl-sn-glycero-3-phosphocholine + H2O = a 1-acyl-sn-glycero-3-phosphocholine + a fatty acid + H(+)</text>
        <dbReference type="Rhea" id="RHEA:15801"/>
        <dbReference type="ChEBI" id="CHEBI:15377"/>
        <dbReference type="ChEBI" id="CHEBI:15378"/>
        <dbReference type="ChEBI" id="CHEBI:28868"/>
        <dbReference type="ChEBI" id="CHEBI:57643"/>
        <dbReference type="ChEBI" id="CHEBI:58168"/>
        <dbReference type="EC" id="3.1.1.4"/>
    </reaction>
</comment>
<comment type="catalytic activity">
    <reaction evidence="9">
        <text>1-hexadecanoyl-2-(9Z-octadecenoyl)-sn-glycero-3-phospho-(1'-sn-glycerol) + H2O = 1-hexadecanoyl-sn-glycero-3-phospho-(1'-sn-glycerol) + (9Z)-octadecenoate + H(+)</text>
        <dbReference type="Rhea" id="RHEA:40919"/>
        <dbReference type="ChEBI" id="CHEBI:15377"/>
        <dbReference type="ChEBI" id="CHEBI:15378"/>
        <dbReference type="ChEBI" id="CHEBI:30823"/>
        <dbReference type="ChEBI" id="CHEBI:72841"/>
        <dbReference type="ChEBI" id="CHEBI:75158"/>
    </reaction>
    <physiologicalReaction direction="left-to-right" evidence="9">
        <dbReference type="Rhea" id="RHEA:40920"/>
    </physiologicalReaction>
</comment>
<sequence>MALIMSTEGLRSHLQFQESRHPSLQLTRVSQQGDGDTSAAAAQPLRCNSDRYCLSQPLGPAPALLSPQTYCKLADLSSGHSRPTLSGLLGSGPWAYSPQKPAGATAHSISRRALWQFRNVIKCTIPGSNPLLEYNNYGCYCGLGGSGTPVDQLDRCCQTHDNCYTQAKKLKDCKVLIDNPYTNSYSFTCSGNVVTCSAKNNACEAFICNCDREAAICFSKAPYNKENKGIKC</sequence>
<dbReference type="PANTHER" id="PTHR11716:SF94">
    <property type="entry name" value="PHOSPHOLIPASE A2"/>
    <property type="match status" value="1"/>
</dbReference>
<dbReference type="Gene3D" id="1.20.90.10">
    <property type="entry name" value="Phospholipase A2 domain"/>
    <property type="match status" value="1"/>
</dbReference>
<evidence type="ECO:0000256" key="17">
    <source>
        <dbReference type="SAM" id="MobiDB-lite"/>
    </source>
</evidence>
<comment type="catalytic activity">
    <reaction evidence="12">
        <text>1,2-dihexadecanoyl-sn-glycero-3-phosphocholine + H2O = 1-hexadecanoyl-sn-glycero-3-phosphocholine + hexadecanoate + H(+)</text>
        <dbReference type="Rhea" id="RHEA:41223"/>
        <dbReference type="ChEBI" id="CHEBI:7896"/>
        <dbReference type="ChEBI" id="CHEBI:15377"/>
        <dbReference type="ChEBI" id="CHEBI:15378"/>
        <dbReference type="ChEBI" id="CHEBI:72998"/>
        <dbReference type="ChEBI" id="CHEBI:72999"/>
    </reaction>
    <physiologicalReaction direction="left-to-right" evidence="12">
        <dbReference type="Rhea" id="RHEA:41224"/>
    </physiologicalReaction>
</comment>
<dbReference type="EC" id="3.1.1.4" evidence="3 16"/>
<dbReference type="SMART" id="SM00085">
    <property type="entry name" value="PA2c"/>
    <property type="match status" value="1"/>
</dbReference>
<dbReference type="CDD" id="cd00125">
    <property type="entry name" value="PLA2c"/>
    <property type="match status" value="1"/>
</dbReference>
<keyword evidence="16" id="KW-0378">Hydrolase</keyword>
<dbReference type="InterPro" id="IPR016090">
    <property type="entry name" value="PLA2-like_dom"/>
</dbReference>
<feature type="compositionally biased region" description="Polar residues" evidence="17">
    <location>
        <begin position="14"/>
        <end position="35"/>
    </location>
</feature>
<comment type="catalytic activity">
    <reaction evidence="14">
        <text>1-hexadecanoyl-2-(9Z,12Z-octadecadienoyl)-sn-glycero-3-phosphoethanolamine + H2O = 1-hexadecanoyl-sn-glycero-3-phosphoethanolamine + (9Z,12Z)-octadecadienoate + H(+)</text>
        <dbReference type="Rhea" id="RHEA:40815"/>
        <dbReference type="ChEBI" id="CHEBI:15377"/>
        <dbReference type="ChEBI" id="CHEBI:15378"/>
        <dbReference type="ChEBI" id="CHEBI:30245"/>
        <dbReference type="ChEBI" id="CHEBI:73004"/>
        <dbReference type="ChEBI" id="CHEBI:73008"/>
    </reaction>
    <physiologicalReaction direction="left-to-right" evidence="14">
        <dbReference type="Rhea" id="RHEA:40816"/>
    </physiologicalReaction>
</comment>
<comment type="subcellular location">
    <subcellularLocation>
        <location evidence="1 16">Secreted</location>
    </subcellularLocation>
</comment>
<evidence type="ECO:0000256" key="16">
    <source>
        <dbReference type="RuleBase" id="RU361236"/>
    </source>
</evidence>
<evidence type="ECO:0000256" key="9">
    <source>
        <dbReference type="ARBA" id="ARBA00048015"/>
    </source>
</evidence>
<dbReference type="PROSITE" id="PS00118">
    <property type="entry name" value="PA2_HIS"/>
    <property type="match status" value="1"/>
</dbReference>
<keyword evidence="6" id="KW-1015">Disulfide bond</keyword>
<dbReference type="InterPro" id="IPR033112">
    <property type="entry name" value="PLA2_Asp_AS"/>
</dbReference>
<protein>
    <recommendedName>
        <fullName evidence="4 16">Phospholipase A2</fullName>
        <ecNumber evidence="3 16">3.1.1.4</ecNumber>
    </recommendedName>
</protein>
<dbReference type="InterPro" id="IPR033113">
    <property type="entry name" value="PLA2_histidine"/>
</dbReference>
<dbReference type="RefSeq" id="XP_013204620.1">
    <property type="nucleotide sequence ID" value="XM_013349166.1"/>
</dbReference>
<evidence type="ECO:0000256" key="13">
    <source>
        <dbReference type="ARBA" id="ARBA00048699"/>
    </source>
</evidence>
<dbReference type="PROSITE" id="PS00119">
    <property type="entry name" value="PA2_ASP"/>
    <property type="match status" value="1"/>
</dbReference>
<comment type="catalytic activity">
    <reaction evidence="10">
        <text>1,2-ditetradecanoyl-sn-glycero-3-phosphocholine + H2O = 1-tetradecanoyl-sn-glycero-3-phosphocholine + tetradecanoate + H(+)</text>
        <dbReference type="Rhea" id="RHEA:54456"/>
        <dbReference type="ChEBI" id="CHEBI:15377"/>
        <dbReference type="ChEBI" id="CHEBI:15378"/>
        <dbReference type="ChEBI" id="CHEBI:30807"/>
        <dbReference type="ChEBI" id="CHEBI:45240"/>
        <dbReference type="ChEBI" id="CHEBI:64489"/>
    </reaction>
</comment>
<accession>A0ABM1AME5</accession>
<comment type="cofactor">
    <cofactor evidence="16">
        <name>Ca(2+)</name>
        <dbReference type="ChEBI" id="CHEBI:29108"/>
    </cofactor>
</comment>
<dbReference type="InterPro" id="IPR036444">
    <property type="entry name" value="PLipase_A2_dom_sf"/>
</dbReference>
<dbReference type="Proteomes" id="UP000694915">
    <property type="component" value="Chromosome 2"/>
</dbReference>
<keyword evidence="16" id="KW-0106">Calcium</keyword>
<keyword evidence="7" id="KW-1208">Phospholipid metabolism</keyword>
<dbReference type="InterPro" id="IPR001211">
    <property type="entry name" value="PLA2"/>
</dbReference>
<comment type="catalytic activity">
    <reaction evidence="8">
        <text>N,1-dihexadecanoyl-2-(9Z,12Z-octadecadienoyl)-sn-glycero-3-phosphoethanolamine + H2O = N,1-dihexadecanoyl-sn-glycero-3-phosphoethanolamine + (9Z,12Z)-octadecadienoate + H(+)</text>
        <dbReference type="Rhea" id="RHEA:56424"/>
        <dbReference type="ChEBI" id="CHEBI:15377"/>
        <dbReference type="ChEBI" id="CHEBI:15378"/>
        <dbReference type="ChEBI" id="CHEBI:30245"/>
        <dbReference type="ChEBI" id="CHEBI:85334"/>
        <dbReference type="ChEBI" id="CHEBI:85335"/>
    </reaction>
    <physiologicalReaction direction="left-to-right" evidence="8">
        <dbReference type="Rhea" id="RHEA:56425"/>
    </physiologicalReaction>
</comment>
<proteinExistence type="inferred from homology"/>
<evidence type="ECO:0000256" key="14">
    <source>
        <dbReference type="ARBA" id="ARBA00049039"/>
    </source>
</evidence>
<evidence type="ECO:0000313" key="19">
    <source>
        <dbReference type="Proteomes" id="UP000694915"/>
    </source>
</evidence>
<evidence type="ECO:0000256" key="8">
    <source>
        <dbReference type="ARBA" id="ARBA00047535"/>
    </source>
</evidence>
<evidence type="ECO:0000256" key="15">
    <source>
        <dbReference type="RuleBase" id="RU003654"/>
    </source>
</evidence>
<name>A0ABM1AME5_MICOH</name>
<evidence type="ECO:0000256" key="1">
    <source>
        <dbReference type="ARBA" id="ARBA00004613"/>
    </source>
</evidence>
<comment type="catalytic activity">
    <reaction evidence="13">
        <text>1-hexadecanoyl-2-(9Z-octadecenoyl)-sn-glycero-3-phosphocholine + H2O = 1-hexadecanoyl-sn-glycero-3-phosphocholine + (9Z)-octadecenoate + H(+)</text>
        <dbReference type="Rhea" id="RHEA:38779"/>
        <dbReference type="ChEBI" id="CHEBI:15377"/>
        <dbReference type="ChEBI" id="CHEBI:15378"/>
        <dbReference type="ChEBI" id="CHEBI:30823"/>
        <dbReference type="ChEBI" id="CHEBI:72998"/>
        <dbReference type="ChEBI" id="CHEBI:73001"/>
    </reaction>
    <physiologicalReaction direction="left-to-right" evidence="13">
        <dbReference type="Rhea" id="RHEA:38780"/>
    </physiologicalReaction>
</comment>
<evidence type="ECO:0000256" key="10">
    <source>
        <dbReference type="ARBA" id="ARBA00048029"/>
    </source>
</evidence>
<reference evidence="20" key="1">
    <citation type="submission" date="2025-08" db="UniProtKB">
        <authorList>
            <consortium name="RefSeq"/>
        </authorList>
    </citation>
    <scope>IDENTIFICATION</scope>
</reference>
<dbReference type="PRINTS" id="PR00389">
    <property type="entry name" value="PHPHLIPASEA2"/>
</dbReference>
<evidence type="ECO:0000256" key="12">
    <source>
        <dbReference type="ARBA" id="ARBA00048227"/>
    </source>
</evidence>